<dbReference type="Proteomes" id="UP000230233">
    <property type="component" value="Chromosome II"/>
</dbReference>
<evidence type="ECO:0000256" key="1">
    <source>
        <dbReference type="SAM" id="Phobius"/>
    </source>
</evidence>
<name>A0A2G5UZT1_9PELO</name>
<keyword evidence="1" id="KW-0812">Transmembrane</keyword>
<proteinExistence type="predicted"/>
<dbReference type="EMBL" id="PDUG01000002">
    <property type="protein sequence ID" value="PIC45034.1"/>
    <property type="molecule type" value="Genomic_DNA"/>
</dbReference>
<evidence type="ECO:0000313" key="3">
    <source>
        <dbReference type="Proteomes" id="UP000230233"/>
    </source>
</evidence>
<organism evidence="2 3">
    <name type="scientific">Caenorhabditis nigoni</name>
    <dbReference type="NCBI Taxonomy" id="1611254"/>
    <lineage>
        <taxon>Eukaryota</taxon>
        <taxon>Metazoa</taxon>
        <taxon>Ecdysozoa</taxon>
        <taxon>Nematoda</taxon>
        <taxon>Chromadorea</taxon>
        <taxon>Rhabditida</taxon>
        <taxon>Rhabditina</taxon>
        <taxon>Rhabditomorpha</taxon>
        <taxon>Rhabditoidea</taxon>
        <taxon>Rhabditidae</taxon>
        <taxon>Peloderinae</taxon>
        <taxon>Caenorhabditis</taxon>
    </lineage>
</organism>
<protein>
    <submittedName>
        <fullName evidence="2">Uncharacterized protein</fullName>
    </submittedName>
</protein>
<gene>
    <name evidence="2" type="primary">Cni-T13C2.7</name>
    <name evidence="2" type="synonym">Cnig_chr_II.g5195</name>
    <name evidence="2" type="ORF">B9Z55_005195</name>
</gene>
<keyword evidence="1" id="KW-0472">Membrane</keyword>
<dbReference type="STRING" id="1611254.A0A2G5UZT1"/>
<feature type="transmembrane region" description="Helical" evidence="1">
    <location>
        <begin position="12"/>
        <end position="29"/>
    </location>
</feature>
<reference evidence="3" key="1">
    <citation type="submission" date="2017-10" db="EMBL/GenBank/DDBJ databases">
        <title>Rapid genome shrinkage in a self-fertile nematode reveals novel sperm competition proteins.</title>
        <authorList>
            <person name="Yin D."/>
            <person name="Schwarz E.M."/>
            <person name="Thomas C.G."/>
            <person name="Felde R.L."/>
            <person name="Korf I.F."/>
            <person name="Cutter A.D."/>
            <person name="Schartner C.M."/>
            <person name="Ralston E.J."/>
            <person name="Meyer B.J."/>
            <person name="Haag E.S."/>
        </authorList>
    </citation>
    <scope>NUCLEOTIDE SEQUENCE [LARGE SCALE GENOMIC DNA]</scope>
    <source>
        <strain evidence="3">JU1422</strain>
    </source>
</reference>
<dbReference type="AlphaFoldDB" id="A0A2G5UZT1"/>
<accession>A0A2G5UZT1</accession>
<keyword evidence="1" id="KW-1133">Transmembrane helix</keyword>
<keyword evidence="3" id="KW-1185">Reference proteome</keyword>
<dbReference type="OrthoDB" id="5866995at2759"/>
<feature type="transmembrane region" description="Helical" evidence="1">
    <location>
        <begin position="102"/>
        <end position="120"/>
    </location>
</feature>
<feature type="transmembrane region" description="Helical" evidence="1">
    <location>
        <begin position="41"/>
        <end position="60"/>
    </location>
</feature>
<comment type="caution">
    <text evidence="2">The sequence shown here is derived from an EMBL/GenBank/DDBJ whole genome shotgun (WGS) entry which is preliminary data.</text>
</comment>
<evidence type="ECO:0000313" key="2">
    <source>
        <dbReference type="EMBL" id="PIC45034.1"/>
    </source>
</evidence>
<sequence length="361" mass="40737">MFPWLPHARFSDISFLFSYLSFYLQLFSFKPVTSFRALHRIFPASILHFLLLPSLMLRHLSLNESDTVLDLNCTINVINTAKFLKNQLQAQAAQDNKFGADMYAVTIIGAFASVIVLLMFRSIRPHQSLDDQVTLMMSTMKMRVEVDEYERRKIKMKEAKKKAQDWINNLKNRSMRSLSRSSRRSKSSVIETPPYNSGILTTVGLDSQIQTLSDSTRSYKNENSLNVPFSMSQQAIHVEDETRSGASSTRQSVCSAPTPHLEVNLPVRCNSHLGFLPEIVVTEERPKLCLLLPPPTRRRKSVTATSNQPIHKSVSCQQLTISRKSSMSSAHSVSPSLSEEIVFNFPDSGSATPNDSPPYEF</sequence>